<dbReference type="AlphaFoldDB" id="A0A8H6ABB5"/>
<dbReference type="InterPro" id="IPR039535">
    <property type="entry name" value="ASST-like"/>
</dbReference>
<evidence type="ECO:0000256" key="1">
    <source>
        <dbReference type="SAM" id="MobiDB-lite"/>
    </source>
</evidence>
<dbReference type="Pfam" id="PF14269">
    <property type="entry name" value="Arylsulfotran_2"/>
    <property type="match status" value="1"/>
</dbReference>
<protein>
    <recommendedName>
        <fullName evidence="4">ASST-domain-containing protein</fullName>
    </recommendedName>
</protein>
<dbReference type="PANTHER" id="PTHR35340">
    <property type="entry name" value="PQQ ENZYME REPEAT PROTEIN-RELATED"/>
    <property type="match status" value="1"/>
</dbReference>
<accession>A0A8H6ABB5</accession>
<evidence type="ECO:0000313" key="3">
    <source>
        <dbReference type="Proteomes" id="UP000541154"/>
    </source>
</evidence>
<gene>
    <name evidence="2" type="ORF">ETB97_004224</name>
</gene>
<proteinExistence type="predicted"/>
<dbReference type="EMBL" id="SPNV01000020">
    <property type="protein sequence ID" value="KAF5865406.1"/>
    <property type="molecule type" value="Genomic_DNA"/>
</dbReference>
<keyword evidence="3" id="KW-1185">Reference proteome</keyword>
<dbReference type="Proteomes" id="UP000541154">
    <property type="component" value="Unassembled WGS sequence"/>
</dbReference>
<dbReference type="PANTHER" id="PTHR35340:SF6">
    <property type="entry name" value="ASST-DOMAIN-CONTAINING PROTEIN"/>
    <property type="match status" value="1"/>
</dbReference>
<sequence>MMDNSSGEGQWPTPPPTSHKCLNGEVPRSNKGFGFGSISILNSPMTRYTKFTLPGTEESFVTVLNPQTFPSYKDIHENQTINEGAVLVTAVNVTQVDLSAIGGPKDGWVQDGLFYEIDIKTNETLFRWITVEYLPETPLLGKGTSKTSPYEYPHLDAVAKYGDSYLIFFRFLCSIFLMHQHGNVTWHLHCQKGTDSTLSPGTTFCYQHNPQIQSHAEERMTLHLHNNENAEITSQTTKTTGMTLGPCGARLRRVLG</sequence>
<evidence type="ECO:0000313" key="2">
    <source>
        <dbReference type="EMBL" id="KAF5865406.1"/>
    </source>
</evidence>
<name>A0A8H6ABB5_PETAA</name>
<comment type="caution">
    <text evidence="2">The sequence shown here is derived from an EMBL/GenBank/DDBJ whole genome shotgun (WGS) entry which is preliminary data.</text>
</comment>
<evidence type="ECO:0008006" key="4">
    <source>
        <dbReference type="Google" id="ProtNLM"/>
    </source>
</evidence>
<reference evidence="2 3" key="1">
    <citation type="submission" date="2019-04" db="EMBL/GenBank/DDBJ databases">
        <title>Aspergillus burnettii sp. nov., novel species from soil in southeast Queensland.</title>
        <authorList>
            <person name="Gilchrist C.L.M."/>
            <person name="Pitt J.I."/>
            <person name="Lange L."/>
            <person name="Lacey H.J."/>
            <person name="Vuong D."/>
            <person name="Midgley D.J."/>
            <person name="Greenfield P."/>
            <person name="Bradbury M."/>
            <person name="Lacey E."/>
            <person name="Busk P.K."/>
            <person name="Pilgaard B."/>
            <person name="Chooi Y.H."/>
            <person name="Piggott A.M."/>
        </authorList>
    </citation>
    <scope>NUCLEOTIDE SEQUENCE [LARGE SCALE GENOMIC DNA]</scope>
    <source>
        <strain evidence="2 3">FRR 5400</strain>
    </source>
</reference>
<dbReference type="InterPro" id="IPR053143">
    <property type="entry name" value="Arylsulfate_ST"/>
</dbReference>
<organism evidence="2 3">
    <name type="scientific">Petromyces alliaceus</name>
    <name type="common">Aspergillus alliaceus</name>
    <dbReference type="NCBI Taxonomy" id="209559"/>
    <lineage>
        <taxon>Eukaryota</taxon>
        <taxon>Fungi</taxon>
        <taxon>Dikarya</taxon>
        <taxon>Ascomycota</taxon>
        <taxon>Pezizomycotina</taxon>
        <taxon>Eurotiomycetes</taxon>
        <taxon>Eurotiomycetidae</taxon>
        <taxon>Eurotiales</taxon>
        <taxon>Aspergillaceae</taxon>
        <taxon>Aspergillus</taxon>
        <taxon>Aspergillus subgen. Circumdati</taxon>
    </lineage>
</organism>
<feature type="region of interest" description="Disordered" evidence="1">
    <location>
        <begin position="1"/>
        <end position="25"/>
    </location>
</feature>